<feature type="domain" description="Ketoreductase" evidence="4">
    <location>
        <begin position="7"/>
        <end position="195"/>
    </location>
</feature>
<dbReference type="SUPFAM" id="SSF51735">
    <property type="entry name" value="NAD(P)-binding Rossmann-fold domains"/>
    <property type="match status" value="1"/>
</dbReference>
<dbReference type="InterPro" id="IPR002347">
    <property type="entry name" value="SDR_fam"/>
</dbReference>
<dbReference type="Gene3D" id="3.40.50.720">
    <property type="entry name" value="NAD(P)-binding Rossmann-like Domain"/>
    <property type="match status" value="1"/>
</dbReference>
<organism evidence="5 6">
    <name type="scientific">Candidatus Ruania gallistercoris</name>
    <dbReference type="NCBI Taxonomy" id="2838746"/>
    <lineage>
        <taxon>Bacteria</taxon>
        <taxon>Bacillati</taxon>
        <taxon>Actinomycetota</taxon>
        <taxon>Actinomycetes</taxon>
        <taxon>Micrococcales</taxon>
        <taxon>Ruaniaceae</taxon>
        <taxon>Ruania</taxon>
    </lineage>
</organism>
<evidence type="ECO:0000313" key="5">
    <source>
        <dbReference type="EMBL" id="HIZ34292.1"/>
    </source>
</evidence>
<dbReference type="SMART" id="SM00822">
    <property type="entry name" value="PKS_KR"/>
    <property type="match status" value="1"/>
</dbReference>
<protein>
    <submittedName>
        <fullName evidence="5">SDR family oxidoreductase</fullName>
    </submittedName>
</protein>
<reference evidence="5" key="1">
    <citation type="journal article" date="2021" name="PeerJ">
        <title>Extensive microbial diversity within the chicken gut microbiome revealed by metagenomics and culture.</title>
        <authorList>
            <person name="Gilroy R."/>
            <person name="Ravi A."/>
            <person name="Getino M."/>
            <person name="Pursley I."/>
            <person name="Horton D.L."/>
            <person name="Alikhan N.F."/>
            <person name="Baker D."/>
            <person name="Gharbi K."/>
            <person name="Hall N."/>
            <person name="Watson M."/>
            <person name="Adriaenssens E.M."/>
            <person name="Foster-Nyarko E."/>
            <person name="Jarju S."/>
            <person name="Secka A."/>
            <person name="Antonio M."/>
            <person name="Oren A."/>
            <person name="Chaudhuri R.R."/>
            <person name="La Ragione R."/>
            <person name="Hildebrand F."/>
            <person name="Pallen M.J."/>
        </authorList>
    </citation>
    <scope>NUCLEOTIDE SEQUENCE</scope>
    <source>
        <strain evidence="5">ChiGjej4B4-7305</strain>
    </source>
</reference>
<name>A0A9D2EBM3_9MICO</name>
<dbReference type="FunFam" id="3.40.50.720:FF:000084">
    <property type="entry name" value="Short-chain dehydrogenase reductase"/>
    <property type="match status" value="1"/>
</dbReference>
<comment type="caution">
    <text evidence="5">The sequence shown here is derived from an EMBL/GenBank/DDBJ whole genome shotgun (WGS) entry which is preliminary data.</text>
</comment>
<dbReference type="InterPro" id="IPR057326">
    <property type="entry name" value="KR_dom"/>
</dbReference>
<dbReference type="EMBL" id="DXBY01000016">
    <property type="protein sequence ID" value="HIZ34292.1"/>
    <property type="molecule type" value="Genomic_DNA"/>
</dbReference>
<dbReference type="InterPro" id="IPR036291">
    <property type="entry name" value="NAD(P)-bd_dom_sf"/>
</dbReference>
<evidence type="ECO:0000256" key="3">
    <source>
        <dbReference type="RuleBase" id="RU000363"/>
    </source>
</evidence>
<sequence>MKDVTGRTVLITGGAQGIGLGMARAFIRAGAQVAVADLDQDRLRVAERELADAEGAEVAAYRLDVRDRAEFARVVDAVQDRFGPVDILCNNAGVGTVTPVRDLRYDQWDLVLGVNLGGVVNGIQTVLPRMLARGAGGHIVNTASGAGLSATAGQLTYVTSKFGVVGLSESLRLQPELVAAGIGTTVVCPGLVRTDVIRNSATAGERSSAGVEAGHALLQRYGLDPDTVGEQVLAAVRAEELYVMTDRYLAPLLDQRALALTAALPAETDRDRELAALLRERTAARS</sequence>
<keyword evidence="2" id="KW-0560">Oxidoreductase</keyword>
<accession>A0A9D2EBM3</accession>
<gene>
    <name evidence="5" type="ORF">H9815_00825</name>
</gene>
<evidence type="ECO:0000256" key="2">
    <source>
        <dbReference type="ARBA" id="ARBA00023002"/>
    </source>
</evidence>
<evidence type="ECO:0000256" key="1">
    <source>
        <dbReference type="ARBA" id="ARBA00006484"/>
    </source>
</evidence>
<dbReference type="PRINTS" id="PR00080">
    <property type="entry name" value="SDRFAMILY"/>
</dbReference>
<evidence type="ECO:0000259" key="4">
    <source>
        <dbReference type="SMART" id="SM00822"/>
    </source>
</evidence>
<dbReference type="Pfam" id="PF00106">
    <property type="entry name" value="adh_short"/>
    <property type="match status" value="1"/>
</dbReference>
<proteinExistence type="inferred from homology"/>
<dbReference type="AlphaFoldDB" id="A0A9D2EBM3"/>
<dbReference type="CDD" id="cd05233">
    <property type="entry name" value="SDR_c"/>
    <property type="match status" value="1"/>
</dbReference>
<dbReference type="PANTHER" id="PTHR24322">
    <property type="entry name" value="PKSB"/>
    <property type="match status" value="1"/>
</dbReference>
<dbReference type="PROSITE" id="PS00061">
    <property type="entry name" value="ADH_SHORT"/>
    <property type="match status" value="1"/>
</dbReference>
<dbReference type="InterPro" id="IPR020904">
    <property type="entry name" value="Sc_DH/Rdtase_CS"/>
</dbReference>
<dbReference type="PRINTS" id="PR00081">
    <property type="entry name" value="GDHRDH"/>
</dbReference>
<reference evidence="5" key="2">
    <citation type="submission" date="2021-04" db="EMBL/GenBank/DDBJ databases">
        <authorList>
            <person name="Gilroy R."/>
        </authorList>
    </citation>
    <scope>NUCLEOTIDE SEQUENCE</scope>
    <source>
        <strain evidence="5">ChiGjej4B4-7305</strain>
    </source>
</reference>
<evidence type="ECO:0000313" key="6">
    <source>
        <dbReference type="Proteomes" id="UP000824037"/>
    </source>
</evidence>
<comment type="similarity">
    <text evidence="1 3">Belongs to the short-chain dehydrogenases/reductases (SDR) family.</text>
</comment>
<dbReference type="PANTHER" id="PTHR24322:SF736">
    <property type="entry name" value="RETINOL DEHYDROGENASE 10"/>
    <property type="match status" value="1"/>
</dbReference>
<dbReference type="Proteomes" id="UP000824037">
    <property type="component" value="Unassembled WGS sequence"/>
</dbReference>
<dbReference type="GO" id="GO:0016616">
    <property type="term" value="F:oxidoreductase activity, acting on the CH-OH group of donors, NAD or NADP as acceptor"/>
    <property type="evidence" value="ECO:0007669"/>
    <property type="project" value="TreeGrafter"/>
</dbReference>